<proteinExistence type="predicted"/>
<feature type="region of interest" description="Disordered" evidence="1">
    <location>
        <begin position="292"/>
        <end position="317"/>
    </location>
</feature>
<evidence type="ECO:0000313" key="4">
    <source>
        <dbReference type="Proteomes" id="UP000577362"/>
    </source>
</evidence>
<dbReference type="PROSITE" id="PS50234">
    <property type="entry name" value="VWFA"/>
    <property type="match status" value="1"/>
</dbReference>
<dbReference type="Pfam" id="PF00092">
    <property type="entry name" value="VWA"/>
    <property type="match status" value="1"/>
</dbReference>
<dbReference type="InterPro" id="IPR036465">
    <property type="entry name" value="vWFA_dom_sf"/>
</dbReference>
<protein>
    <submittedName>
        <fullName evidence="3">Nitric oxide reductase NorD protein</fullName>
    </submittedName>
</protein>
<evidence type="ECO:0000256" key="1">
    <source>
        <dbReference type="SAM" id="MobiDB-lite"/>
    </source>
</evidence>
<reference evidence="3 4" key="1">
    <citation type="submission" date="2020-08" db="EMBL/GenBank/DDBJ databases">
        <title>Genomic Encyclopedia of Type Strains, Phase IV (KMG-IV): sequencing the most valuable type-strain genomes for metagenomic binning, comparative biology and taxonomic classification.</title>
        <authorList>
            <person name="Goeker M."/>
        </authorList>
    </citation>
    <scope>NUCLEOTIDE SEQUENCE [LARGE SCALE GENOMIC DNA]</scope>
    <source>
        <strain evidence="3 4">DSM 103737</strain>
    </source>
</reference>
<dbReference type="PANTHER" id="PTHR41248">
    <property type="entry name" value="NORD PROTEIN"/>
    <property type="match status" value="1"/>
</dbReference>
<dbReference type="CDD" id="cd01454">
    <property type="entry name" value="vWA_norD_type"/>
    <property type="match status" value="1"/>
</dbReference>
<dbReference type="InterPro" id="IPR002035">
    <property type="entry name" value="VWF_A"/>
</dbReference>
<dbReference type="PANTHER" id="PTHR41248:SF1">
    <property type="entry name" value="NORD PROTEIN"/>
    <property type="match status" value="1"/>
</dbReference>
<dbReference type="EMBL" id="JACIEN010000005">
    <property type="protein sequence ID" value="MBB4018766.1"/>
    <property type="molecule type" value="Genomic_DNA"/>
</dbReference>
<gene>
    <name evidence="3" type="ORF">GGR16_003813</name>
</gene>
<dbReference type="Proteomes" id="UP000577362">
    <property type="component" value="Unassembled WGS sequence"/>
</dbReference>
<comment type="caution">
    <text evidence="3">The sequence shown here is derived from an EMBL/GenBank/DDBJ whole genome shotgun (WGS) entry which is preliminary data.</text>
</comment>
<dbReference type="InterPro" id="IPR051928">
    <property type="entry name" value="NorD/CobT"/>
</dbReference>
<organism evidence="3 4">
    <name type="scientific">Chelatococcus caeni</name>
    <dbReference type="NCBI Taxonomy" id="1348468"/>
    <lineage>
        <taxon>Bacteria</taxon>
        <taxon>Pseudomonadati</taxon>
        <taxon>Pseudomonadota</taxon>
        <taxon>Alphaproteobacteria</taxon>
        <taxon>Hyphomicrobiales</taxon>
        <taxon>Chelatococcaceae</taxon>
        <taxon>Chelatococcus</taxon>
    </lineage>
</organism>
<feature type="domain" description="VWFA" evidence="2">
    <location>
        <begin position="448"/>
        <end position="636"/>
    </location>
</feature>
<name>A0A840C791_9HYPH</name>
<sequence>MLDFLELEETVGRAWHRLVGDAASYRRHPEAGVGLEEVRGALAVFFRGLGGEAGVQLAASAGRTFHHRLTLRQRVGMADERLEQPRRDTGSLFLPARIELLPEARLNRALYFWLAAYGVHMPLAPVTEADPLRRDLAVLLRARDTVGRVLSAQPGLVTTYRDLCEALLAVRPGRPLPAVEREVEHLVHALLTGEAPEALDEAARSLAEGGVHAPANYQPFLPVPLWVDAGVRPAEATPSADEPARNGLLAPVVDLRKRLARRREADAAQRRDPFVLNRFEKMLAIAEMVNVSRPSDGDEDEEAEKAADDVEELTVSRRQPGRPAARFKFDLDLPPEAVDTAALAGLHTYPEWDYTRRAYLPGHCRVLAGTAREEGERWAPDEAARRRIRRVRRQFEALRPRRETLRAQLDGEDVDVDALVRSISEIRAGGEGSDRLHLMSRPLGHDLAVTLLVDVSLSTDAWVDGHRVLDVEKEALLTLAHGLAACGDNAEILTFTSRRRSWVRVETVKGFDEPMGPAVERRIAALRPGYYTRIGAALRHASAQLARRPNRKRLLIVLTDGKPNDVDHYEGRFGLEDTRRAVREARRGGVAVFGVTVDREAQSYFPVIFGRGGYAIVGQIARLPAALPAIYRQLMR</sequence>
<evidence type="ECO:0000259" key="2">
    <source>
        <dbReference type="PROSITE" id="PS50234"/>
    </source>
</evidence>
<dbReference type="AlphaFoldDB" id="A0A840C791"/>
<dbReference type="Gene3D" id="3.40.50.410">
    <property type="entry name" value="von Willebrand factor, type A domain"/>
    <property type="match status" value="1"/>
</dbReference>
<dbReference type="SMART" id="SM00327">
    <property type="entry name" value="VWA"/>
    <property type="match status" value="1"/>
</dbReference>
<dbReference type="SUPFAM" id="SSF53300">
    <property type="entry name" value="vWA-like"/>
    <property type="match status" value="1"/>
</dbReference>
<dbReference type="RefSeq" id="WP_183317604.1">
    <property type="nucleotide sequence ID" value="NZ_JACIEN010000005.1"/>
</dbReference>
<keyword evidence="4" id="KW-1185">Reference proteome</keyword>
<evidence type="ECO:0000313" key="3">
    <source>
        <dbReference type="EMBL" id="MBB4018766.1"/>
    </source>
</evidence>
<accession>A0A840C791</accession>